<accession>C0PBP7</accession>
<sequence>MHAKQASNCLFAYYLEHEATGGVRDGLDDDGRPRQVTVTSSGAVARGAVGADLSLGAREHVDLPHLDVGVDELVEEGVLVDGEARDDGARGSVGQQVLVRREEALPVEQVHVVLVVEGVGRADVVGRRVHHSLLTSQAKAHLAS</sequence>
<proteinExistence type="evidence at transcript level"/>
<reference evidence="1" key="2">
    <citation type="submission" date="2012-06" db="EMBL/GenBank/DDBJ databases">
        <authorList>
            <person name="Yu Y."/>
            <person name="Currie J."/>
            <person name="Lomeli R."/>
            <person name="Angelova A."/>
            <person name="Collura K."/>
            <person name="Wissotski M."/>
            <person name="Campos D."/>
            <person name="Kudrna D."/>
            <person name="Golser W."/>
            <person name="Ashely E."/>
            <person name="Descour A."/>
            <person name="Fernandes J."/>
            <person name="Soderlund C."/>
            <person name="Walbot V."/>
        </authorList>
    </citation>
    <scope>NUCLEOTIDE SEQUENCE</scope>
    <source>
        <strain evidence="1">B73</strain>
    </source>
</reference>
<name>C0PBP7_MAIZE</name>
<dbReference type="AlphaFoldDB" id="C0PBP7"/>
<protein>
    <submittedName>
        <fullName evidence="1">Uncharacterized protein</fullName>
    </submittedName>
</protein>
<dbReference type="EMBL" id="BT065716">
    <property type="protein sequence ID" value="ACN31592.1"/>
    <property type="molecule type" value="mRNA"/>
</dbReference>
<evidence type="ECO:0000313" key="1">
    <source>
        <dbReference type="EMBL" id="ACN31592.1"/>
    </source>
</evidence>
<organism evidence="1">
    <name type="scientific">Zea mays</name>
    <name type="common">Maize</name>
    <dbReference type="NCBI Taxonomy" id="4577"/>
    <lineage>
        <taxon>Eukaryota</taxon>
        <taxon>Viridiplantae</taxon>
        <taxon>Streptophyta</taxon>
        <taxon>Embryophyta</taxon>
        <taxon>Tracheophyta</taxon>
        <taxon>Spermatophyta</taxon>
        <taxon>Magnoliopsida</taxon>
        <taxon>Liliopsida</taxon>
        <taxon>Poales</taxon>
        <taxon>Poaceae</taxon>
        <taxon>PACMAD clade</taxon>
        <taxon>Panicoideae</taxon>
        <taxon>Andropogonodae</taxon>
        <taxon>Andropogoneae</taxon>
        <taxon>Tripsacinae</taxon>
        <taxon>Zea</taxon>
    </lineage>
</organism>
<reference evidence="1" key="1">
    <citation type="journal article" date="2009" name="PLoS Genet.">
        <title>Sequencing, mapping, and analysis of 27,455 maize full-length cDNAs.</title>
        <authorList>
            <person name="Soderlund C."/>
            <person name="Descour A."/>
            <person name="Kudrna D."/>
            <person name="Bomhoff M."/>
            <person name="Boyd L."/>
            <person name="Currie J."/>
            <person name="Angelova A."/>
            <person name="Collura K."/>
            <person name="Wissotski M."/>
            <person name="Ashley E."/>
            <person name="Morrow D."/>
            <person name="Fernandes J."/>
            <person name="Walbot V."/>
            <person name="Yu Y."/>
        </authorList>
    </citation>
    <scope>NUCLEOTIDE SEQUENCE</scope>
    <source>
        <strain evidence="1">B73</strain>
    </source>
</reference>